<dbReference type="InterPro" id="IPR001387">
    <property type="entry name" value="Cro/C1-type_HTH"/>
</dbReference>
<feature type="domain" description="HTH cro/C1-type" evidence="1">
    <location>
        <begin position="17"/>
        <end position="71"/>
    </location>
</feature>
<organism evidence="3 5">
    <name type="scientific">Devosia psychrophila</name>
    <dbReference type="NCBI Taxonomy" id="728005"/>
    <lineage>
        <taxon>Bacteria</taxon>
        <taxon>Pseudomonadati</taxon>
        <taxon>Pseudomonadota</taxon>
        <taxon>Alphaproteobacteria</taxon>
        <taxon>Hyphomicrobiales</taxon>
        <taxon>Devosiaceae</taxon>
        <taxon>Devosia</taxon>
    </lineage>
</organism>
<keyword evidence="4" id="KW-1185">Reference proteome</keyword>
<dbReference type="EMBL" id="FOMB01000006">
    <property type="protein sequence ID" value="SFC51122.1"/>
    <property type="molecule type" value="Genomic_DNA"/>
</dbReference>
<sequence>MRKSIRSKRHEMVAQAIGEQRIRAGFTQYEVARRLDRHQPFMANIESGDRRIDVVELLDIAEIIDLDVPALIGRLRATR</sequence>
<dbReference type="Proteomes" id="UP000033519">
    <property type="component" value="Unassembled WGS sequence"/>
</dbReference>
<protein>
    <submittedName>
        <fullName evidence="2">DNA-binding protein</fullName>
    </submittedName>
</protein>
<dbReference type="Gene3D" id="1.10.260.40">
    <property type="entry name" value="lambda repressor-like DNA-binding domains"/>
    <property type="match status" value="1"/>
</dbReference>
<reference evidence="2 4" key="1">
    <citation type="submission" date="2015-03" db="EMBL/GenBank/DDBJ databases">
        <authorList>
            <person name="Lepp D."/>
            <person name="Hassan Y.I."/>
            <person name="Li X.-Z."/>
            <person name="Zhou T."/>
        </authorList>
    </citation>
    <scope>NUCLEOTIDE SEQUENCE [LARGE SCALE GENOMIC DNA]</scope>
    <source>
        <strain evidence="2 4">Cr7-05</strain>
    </source>
</reference>
<evidence type="ECO:0000259" key="1">
    <source>
        <dbReference type="PROSITE" id="PS50943"/>
    </source>
</evidence>
<dbReference type="SUPFAM" id="SSF47413">
    <property type="entry name" value="lambda repressor-like DNA-binding domains"/>
    <property type="match status" value="1"/>
</dbReference>
<evidence type="ECO:0000313" key="4">
    <source>
        <dbReference type="Proteomes" id="UP000033519"/>
    </source>
</evidence>
<dbReference type="GO" id="GO:0003677">
    <property type="term" value="F:DNA binding"/>
    <property type="evidence" value="ECO:0007669"/>
    <property type="project" value="UniProtKB-KW"/>
</dbReference>
<proteinExistence type="predicted"/>
<dbReference type="PATRIC" id="fig|728005.3.peg.665"/>
<keyword evidence="2" id="KW-0238">DNA-binding</keyword>
<evidence type="ECO:0000313" key="2">
    <source>
        <dbReference type="EMBL" id="KKC32651.1"/>
    </source>
</evidence>
<name>A0A0F5PW84_9HYPH</name>
<evidence type="ECO:0000313" key="3">
    <source>
        <dbReference type="EMBL" id="SFC51122.1"/>
    </source>
</evidence>
<dbReference type="RefSeq" id="WP_046171343.1">
    <property type="nucleotide sequence ID" value="NZ_FOMB01000006.1"/>
</dbReference>
<dbReference type="SMART" id="SM00530">
    <property type="entry name" value="HTH_XRE"/>
    <property type="match status" value="1"/>
</dbReference>
<reference evidence="3 5" key="2">
    <citation type="submission" date="2016-10" db="EMBL/GenBank/DDBJ databases">
        <authorList>
            <person name="de Groot N.N."/>
        </authorList>
    </citation>
    <scope>NUCLEOTIDE SEQUENCE [LARGE SCALE GENOMIC DNA]</scope>
    <source>
        <strain evidence="3 5">CGMCC 1.10210</strain>
    </source>
</reference>
<dbReference type="EMBL" id="LAPV01000129">
    <property type="protein sequence ID" value="KKC32651.1"/>
    <property type="molecule type" value="Genomic_DNA"/>
</dbReference>
<gene>
    <name evidence="3" type="ORF">SAMN04488059_10660</name>
    <name evidence="2" type="ORF">WH91_12525</name>
</gene>
<dbReference type="PROSITE" id="PS50943">
    <property type="entry name" value="HTH_CROC1"/>
    <property type="match status" value="1"/>
</dbReference>
<dbReference type="OrthoDB" id="7961281at2"/>
<dbReference type="Pfam" id="PF13560">
    <property type="entry name" value="HTH_31"/>
    <property type="match status" value="1"/>
</dbReference>
<evidence type="ECO:0000313" key="5">
    <source>
        <dbReference type="Proteomes" id="UP000182258"/>
    </source>
</evidence>
<dbReference type="AlphaFoldDB" id="A0A0F5PW84"/>
<dbReference type="CDD" id="cd00093">
    <property type="entry name" value="HTH_XRE"/>
    <property type="match status" value="1"/>
</dbReference>
<accession>A0A0F5PW84</accession>
<dbReference type="Proteomes" id="UP000182258">
    <property type="component" value="Unassembled WGS sequence"/>
</dbReference>
<dbReference type="InterPro" id="IPR010982">
    <property type="entry name" value="Lambda_DNA-bd_dom_sf"/>
</dbReference>